<evidence type="ECO:0000313" key="3">
    <source>
        <dbReference type="EMBL" id="CEL99335.1"/>
    </source>
</evidence>
<gene>
    <name evidence="3" type="ORF">Vbra_20615</name>
</gene>
<dbReference type="Pfam" id="PF00487">
    <property type="entry name" value="FA_desaturase"/>
    <property type="match status" value="1"/>
</dbReference>
<dbReference type="OMA" id="DTVFVPW"/>
<organism evidence="3 4">
    <name type="scientific">Vitrella brassicaformis (strain CCMP3155)</name>
    <dbReference type="NCBI Taxonomy" id="1169540"/>
    <lineage>
        <taxon>Eukaryota</taxon>
        <taxon>Sar</taxon>
        <taxon>Alveolata</taxon>
        <taxon>Colpodellida</taxon>
        <taxon>Vitrellaceae</taxon>
        <taxon>Vitrella</taxon>
    </lineage>
</organism>
<protein>
    <recommendedName>
        <fullName evidence="2">Fatty acid desaturase domain-containing protein</fullName>
    </recommendedName>
</protein>
<feature type="region of interest" description="Disordered" evidence="1">
    <location>
        <begin position="1"/>
        <end position="21"/>
    </location>
</feature>
<name>A0A0G4EPX4_VITBC</name>
<dbReference type="OrthoDB" id="1461976at2759"/>
<dbReference type="PANTHER" id="PTHR32100">
    <property type="entry name" value="OMEGA-6 FATTY ACID DESATURASE, CHLOROPLASTIC"/>
    <property type="match status" value="1"/>
</dbReference>
<evidence type="ECO:0000259" key="2">
    <source>
        <dbReference type="Pfam" id="PF00487"/>
    </source>
</evidence>
<reference evidence="3 4" key="1">
    <citation type="submission" date="2014-11" db="EMBL/GenBank/DDBJ databases">
        <authorList>
            <person name="Zhu J."/>
            <person name="Qi W."/>
            <person name="Song R."/>
        </authorList>
    </citation>
    <scope>NUCLEOTIDE SEQUENCE [LARGE SCALE GENOMIC DNA]</scope>
</reference>
<evidence type="ECO:0000313" key="4">
    <source>
        <dbReference type="Proteomes" id="UP000041254"/>
    </source>
</evidence>
<dbReference type="InterPro" id="IPR005804">
    <property type="entry name" value="FA_desaturase_dom"/>
</dbReference>
<dbReference type="STRING" id="1169540.A0A0G4EPX4"/>
<dbReference type="PhylomeDB" id="A0A0G4EPX4"/>
<dbReference type="InParanoid" id="A0A0G4EPX4"/>
<feature type="domain" description="Fatty acid desaturase" evidence="2">
    <location>
        <begin position="115"/>
        <end position="386"/>
    </location>
</feature>
<accession>A0A0G4EPX4</accession>
<proteinExistence type="predicted"/>
<dbReference type="VEuPathDB" id="CryptoDB:Vbra_20615"/>
<feature type="compositionally biased region" description="Low complexity" evidence="1">
    <location>
        <begin position="1"/>
        <end position="17"/>
    </location>
</feature>
<feature type="region of interest" description="Disordered" evidence="1">
    <location>
        <begin position="426"/>
        <end position="447"/>
    </location>
</feature>
<dbReference type="AlphaFoldDB" id="A0A0G4EPX4"/>
<dbReference type="GO" id="GO:0016491">
    <property type="term" value="F:oxidoreductase activity"/>
    <property type="evidence" value="ECO:0007669"/>
    <property type="project" value="InterPro"/>
</dbReference>
<dbReference type="InterPro" id="IPR012171">
    <property type="entry name" value="Fatty_acid_desaturase"/>
</dbReference>
<sequence length="447" mass="49589">MCGPSSTQSPPSSPETTSHLRTSGTCKANFASSMECVTSPLDAAVGREELSKVAKLPTMKEIHDAIPPHCKQRSALRSTLHLLRDLVLLAVTAYVTSLVVPRLCGSSVMLQIVAWTTYAVIQGTIATGPWVVGHECGHGAYSESTAVNDTVGFIVHSLLLVPYWSWQYSHAKHHKYTNHLIWGETHVPPTIEEKSLLLQAAHVVGEDAFAIWELIGHLVFGWPAYLFNNATGGRVNYRGEPLSKKGGPVDHFVGSGSQVYPPSFQWKVNASACGCAAVLAMLVAWGMATSWVEPLRWYVGPYLVVNFWLVLYTWLQHTHPDVPHYGSESFTWLRGALSTIDRPYPWIVDELHHHIGTTHVLHHINHKIPHYHAQEATQALKQLLGPLYRYDPVPIWKAAYVAARECSYVSGLEGVQYFRPHLERPSEKNRKTVEAAPELSHTPVMGG</sequence>
<dbReference type="CDD" id="cd03507">
    <property type="entry name" value="Delta12-FADS-like"/>
    <property type="match status" value="1"/>
</dbReference>
<dbReference type="Proteomes" id="UP000041254">
    <property type="component" value="Unassembled WGS sequence"/>
</dbReference>
<dbReference type="GO" id="GO:0006629">
    <property type="term" value="P:lipid metabolic process"/>
    <property type="evidence" value="ECO:0007669"/>
    <property type="project" value="InterPro"/>
</dbReference>
<evidence type="ECO:0000256" key="1">
    <source>
        <dbReference type="SAM" id="MobiDB-lite"/>
    </source>
</evidence>
<keyword evidence="4" id="KW-1185">Reference proteome</keyword>
<dbReference type="EMBL" id="CDMY01000278">
    <property type="protein sequence ID" value="CEL99335.1"/>
    <property type="molecule type" value="Genomic_DNA"/>
</dbReference>